<dbReference type="PATRIC" id="fig|339670.21.peg.3716"/>
<sequence length="286" mass="28619">MRRTRKTLMIVGGLLVAAAGSGYVMLLRDDHRAIAEAGIGDAAAPAAAVPAANGDHTAQGTIAPPAAVAVPSTHVDDAVPQRAAVPPPAAAPARTNAAPPSTAVVPVIAGQAPPAKPTAPPPTVHVVTVEPEDSTPAKAKPAPATPQAPVQAAQPPQAARPTQPAQAAQPVQSTPPVQATQASRSSQPAYQPAQRAERKRDGLERHATTPSGTKSETPETAALVHESAKLDPSLPPPQYVATPSVDRARPSAGGNAVAAAMTEQLVRQSSSFKAPASASAAPAAAQ</sequence>
<keyword evidence="3" id="KW-1185">Reference proteome</keyword>
<organism evidence="2 3">
    <name type="scientific">Burkholderia ambifaria (strain ATCC BAA-244 / DSM 16087 / CCUG 44356 / LMG 19182 / AMMD)</name>
    <name type="common">Burkholderia cepacia (strain AMMD)</name>
    <dbReference type="NCBI Taxonomy" id="339670"/>
    <lineage>
        <taxon>Bacteria</taxon>
        <taxon>Pseudomonadati</taxon>
        <taxon>Pseudomonadota</taxon>
        <taxon>Betaproteobacteria</taxon>
        <taxon>Burkholderiales</taxon>
        <taxon>Burkholderiaceae</taxon>
        <taxon>Burkholderia</taxon>
        <taxon>Burkholderia cepacia complex</taxon>
    </lineage>
</organism>
<dbReference type="EMBL" id="CP000441">
    <property type="protein sequence ID" value="ABI89053.1"/>
    <property type="molecule type" value="Genomic_DNA"/>
</dbReference>
<dbReference type="RefSeq" id="WP_011658523.1">
    <property type="nucleotide sequence ID" value="NC_008391.1"/>
</dbReference>
<name>Q0B9X0_BURCM</name>
<dbReference type="KEGG" id="bam:Bamb_3499"/>
<feature type="compositionally biased region" description="Low complexity" evidence="1">
    <location>
        <begin position="274"/>
        <end position="286"/>
    </location>
</feature>
<accession>Q0B9X0</accession>
<feature type="region of interest" description="Disordered" evidence="1">
    <location>
        <begin position="111"/>
        <end position="286"/>
    </location>
</feature>
<dbReference type="Proteomes" id="UP000000662">
    <property type="component" value="Chromosome 2"/>
</dbReference>
<dbReference type="GeneID" id="93086500"/>
<evidence type="ECO:0000256" key="1">
    <source>
        <dbReference type="SAM" id="MobiDB-lite"/>
    </source>
</evidence>
<dbReference type="eggNOG" id="ENOG50328SM">
    <property type="taxonomic scope" value="Bacteria"/>
</dbReference>
<evidence type="ECO:0000313" key="3">
    <source>
        <dbReference type="Proteomes" id="UP000000662"/>
    </source>
</evidence>
<dbReference type="AlphaFoldDB" id="Q0B9X0"/>
<reference evidence="2" key="1">
    <citation type="submission" date="2006-08" db="EMBL/GenBank/DDBJ databases">
        <title>Complete sequence of Chromosome 2 of Burkholderia cepacia AMMD.</title>
        <authorList>
            <consortium name="US DOE Joint Genome Institute"/>
            <person name="Copeland A."/>
            <person name="Lucas S."/>
            <person name="Lapidus A."/>
            <person name="Barry K."/>
            <person name="Detter J.C."/>
            <person name="Glavina del Rio T."/>
            <person name="Hammon N."/>
            <person name="Israni S."/>
            <person name="Pitluck S."/>
            <person name="Bruce D."/>
            <person name="Chain P."/>
            <person name="Malfatti S."/>
            <person name="Shin M."/>
            <person name="Vergez L."/>
            <person name="Schmutz J."/>
            <person name="Larimer F."/>
            <person name="Land M."/>
            <person name="Hauser L."/>
            <person name="Kyrpides N."/>
            <person name="Kim E."/>
            <person name="Parke J."/>
            <person name="Coenye T."/>
            <person name="Konstantinidis K."/>
            <person name="Ramette A."/>
            <person name="Tiedje J."/>
            <person name="Richardson P."/>
        </authorList>
    </citation>
    <scope>NUCLEOTIDE SEQUENCE</scope>
    <source>
        <strain evidence="2">AMMD</strain>
    </source>
</reference>
<proteinExistence type="predicted"/>
<evidence type="ECO:0000313" key="2">
    <source>
        <dbReference type="EMBL" id="ABI89053.1"/>
    </source>
</evidence>
<feature type="compositionally biased region" description="Low complexity" evidence="1">
    <location>
        <begin position="136"/>
        <end position="181"/>
    </location>
</feature>
<protein>
    <submittedName>
        <fullName evidence="2">Uncharacterized protein</fullName>
    </submittedName>
</protein>
<gene>
    <name evidence="2" type="ordered locus">Bamb_3499</name>
</gene>
<feature type="compositionally biased region" description="Pro residues" evidence="1">
    <location>
        <begin position="114"/>
        <end position="123"/>
    </location>
</feature>
<feature type="compositionally biased region" description="Basic and acidic residues" evidence="1">
    <location>
        <begin position="195"/>
        <end position="207"/>
    </location>
</feature>